<dbReference type="InterPro" id="IPR045063">
    <property type="entry name" value="Dynamin_N"/>
</dbReference>
<dbReference type="InterPro" id="IPR020850">
    <property type="entry name" value="GED_dom"/>
</dbReference>
<proteinExistence type="predicted"/>
<accession>A0A8H4BJP3</accession>
<feature type="domain" description="GED" evidence="3">
    <location>
        <begin position="758"/>
        <end position="852"/>
    </location>
</feature>
<dbReference type="Proteomes" id="UP000469890">
    <property type="component" value="Unassembled WGS sequence"/>
</dbReference>
<dbReference type="Gene3D" id="3.40.50.300">
    <property type="entry name" value="P-loop containing nucleotide triphosphate hydrolases"/>
    <property type="match status" value="1"/>
</dbReference>
<dbReference type="InterPro" id="IPR056495">
    <property type="entry name" value="LIS_MGM1"/>
</dbReference>
<dbReference type="SUPFAM" id="SSF52540">
    <property type="entry name" value="P-loop containing nucleoside triphosphate hydrolases"/>
    <property type="match status" value="1"/>
</dbReference>
<dbReference type="PROSITE" id="PS51388">
    <property type="entry name" value="GED"/>
    <property type="match status" value="1"/>
</dbReference>
<dbReference type="Pfam" id="PF24550">
    <property type="entry name" value="LIS_MGM1"/>
    <property type="match status" value="1"/>
</dbReference>
<evidence type="ECO:0000259" key="3">
    <source>
        <dbReference type="PROSITE" id="PS51388"/>
    </source>
</evidence>
<feature type="coiled-coil region" evidence="1">
    <location>
        <begin position="171"/>
        <end position="205"/>
    </location>
</feature>
<gene>
    <name evidence="4" type="ORF">FB192DRAFT_1322918</name>
</gene>
<name>A0A8H4BJP3_MUCCL</name>
<comment type="caution">
    <text evidence="4">The sequence shown here is derived from an EMBL/GenBank/DDBJ whole genome shotgun (WGS) entry which is preliminary data.</text>
</comment>
<evidence type="ECO:0000256" key="2">
    <source>
        <dbReference type="SAM" id="MobiDB-lite"/>
    </source>
</evidence>
<reference evidence="4 5" key="1">
    <citation type="submission" date="2019-09" db="EMBL/GenBank/DDBJ databases">
        <authorList>
            <consortium name="DOE Joint Genome Institute"/>
            <person name="Mondo S.J."/>
            <person name="Navarro-Mendoza M.I."/>
            <person name="Perez-Arques C."/>
            <person name="Panchal S."/>
            <person name="Nicolas F.E."/>
            <person name="Ganguly P."/>
            <person name="Pangilinan J."/>
            <person name="Grigoriev I."/>
            <person name="Heitman J."/>
            <person name="Sanya K."/>
            <person name="Garre V."/>
        </authorList>
    </citation>
    <scope>NUCLEOTIDE SEQUENCE [LARGE SCALE GENOMIC DNA]</scope>
    <source>
        <strain evidence="4 5">MU402</strain>
    </source>
</reference>
<evidence type="ECO:0000313" key="4">
    <source>
        <dbReference type="EMBL" id="KAF1803423.1"/>
    </source>
</evidence>
<feature type="coiled-coil region" evidence="1">
    <location>
        <begin position="660"/>
        <end position="687"/>
    </location>
</feature>
<evidence type="ECO:0000256" key="1">
    <source>
        <dbReference type="SAM" id="Coils"/>
    </source>
</evidence>
<sequence length="859" mass="97840">MLQAPKRLSSVGCYSNDRASLRLYHLSRHVARPRIPIRVNSAALLLPQQQQRSISIIPTVVRVAFSAARVPLFLAGTAVAGATVASNKFQDLADMGSTFVNDAKSILNSVGESIQDIDIQIPEMNIKLSDLVSDVLASARDKTQSINHIFNSTFPKREESSGTTTSDQADVSAAQAVAVDTNKELHDLKQQIIEEEEEEEEIDHEALAKDAAMRMKHQDHQFILLCRKFASIRNTLMSIQHRVIPYIPSIVMIGSRHAHQPIIESILGQPFAFTDAVYDNDTILEFHFINNADLKEPKIQINKEEPMMTVAEAEKSIQKLASKAADQGTIHIAIHGSDVPYLNLYDIPENRRALCEKYIGHNLHTVIMAVYDTSRPDTESAITKLCEKYDPLGRRTVGILTRGAVMDQETPSEANEEPAESDSSMVPASSVVGNYRPPLSLGYIDMTHDTTDIEKEQRLLRHHLFGIIEQSMGRSIYNIADSIQSELEETSYLFKVIYNDHEMTAASYVTDTMDELKRGFKQFASSLGKPQLRAEVRHLLEQNVLNICAEQYWSDAKILELAKADAEDFYWLYKMDLASAAITKSGIGRITTQLVMHVIMNNMQHLVKMEPFQYHPQVQKQIVDLTGEMLRQKFLATSDQVENTIKPYKYEVEVTDEEWKDGVKRTIKLLEKELNMCEDMLWTLKKNIGRKRLRSAIKRVLDEEKVHPAEQLDQEDGTEEQQPHRILEKAKEALFLQDRAMIIKYRLAALKSRQCKTPDNKQYCPEAFLNIIAEKLTYTAVMFIQVELLNDFFFNFPLDVIDDRIVHPMTMAQIDKFAKENPSVQKHLILQDRKTKLENVMDMLNYLVKRHDINPPSKF</sequence>
<dbReference type="InterPro" id="IPR027417">
    <property type="entry name" value="P-loop_NTPase"/>
</dbReference>
<protein>
    <recommendedName>
        <fullName evidence="3">GED domain-containing protein</fullName>
    </recommendedName>
</protein>
<organism evidence="4 5">
    <name type="scientific">Mucor circinelloides f. lusitanicus</name>
    <name type="common">Mucor racemosus var. lusitanicus</name>
    <dbReference type="NCBI Taxonomy" id="29924"/>
    <lineage>
        <taxon>Eukaryota</taxon>
        <taxon>Fungi</taxon>
        <taxon>Fungi incertae sedis</taxon>
        <taxon>Mucoromycota</taxon>
        <taxon>Mucoromycotina</taxon>
        <taxon>Mucoromycetes</taxon>
        <taxon>Mucorales</taxon>
        <taxon>Mucorineae</taxon>
        <taxon>Mucoraceae</taxon>
        <taxon>Mucor</taxon>
    </lineage>
</organism>
<dbReference type="AlphaFoldDB" id="A0A8H4BJP3"/>
<evidence type="ECO:0000313" key="5">
    <source>
        <dbReference type="Proteomes" id="UP000469890"/>
    </source>
</evidence>
<dbReference type="Pfam" id="PF00350">
    <property type="entry name" value="Dynamin_N"/>
    <property type="match status" value="1"/>
</dbReference>
<keyword evidence="1" id="KW-0175">Coiled coil</keyword>
<feature type="region of interest" description="Disordered" evidence="2">
    <location>
        <begin position="405"/>
        <end position="429"/>
    </location>
</feature>
<dbReference type="EMBL" id="JAAECE010000003">
    <property type="protein sequence ID" value="KAF1803423.1"/>
    <property type="molecule type" value="Genomic_DNA"/>
</dbReference>